<protein>
    <submittedName>
        <fullName evidence="5">Uncharacterized protein</fullName>
    </submittedName>
</protein>
<feature type="region of interest" description="Disordered" evidence="4">
    <location>
        <begin position="847"/>
        <end position="929"/>
    </location>
</feature>
<feature type="compositionally biased region" description="Gly residues" evidence="4">
    <location>
        <begin position="562"/>
        <end position="575"/>
    </location>
</feature>
<accession>A0ABN9SJ24</accession>
<evidence type="ECO:0000256" key="4">
    <source>
        <dbReference type="SAM" id="MobiDB-lite"/>
    </source>
</evidence>
<gene>
    <name evidence="5" type="ORF">PCOR1329_LOCUS30009</name>
</gene>
<dbReference type="SUPFAM" id="SSF52540">
    <property type="entry name" value="P-loop containing nucleoside triphosphate hydrolases"/>
    <property type="match status" value="1"/>
</dbReference>
<reference evidence="5" key="1">
    <citation type="submission" date="2023-10" db="EMBL/GenBank/DDBJ databases">
        <authorList>
            <person name="Chen Y."/>
            <person name="Shah S."/>
            <person name="Dougan E. K."/>
            <person name="Thang M."/>
            <person name="Chan C."/>
        </authorList>
    </citation>
    <scope>NUCLEOTIDE SEQUENCE [LARGE SCALE GENOMIC DNA]</scope>
</reference>
<proteinExistence type="inferred from homology"/>
<keyword evidence="3" id="KW-0067">ATP-binding</keyword>
<evidence type="ECO:0000256" key="2">
    <source>
        <dbReference type="ARBA" id="ARBA00022741"/>
    </source>
</evidence>
<keyword evidence="2" id="KW-0547">Nucleotide-binding</keyword>
<evidence type="ECO:0000256" key="1">
    <source>
        <dbReference type="ARBA" id="ARBA00010322"/>
    </source>
</evidence>
<sequence>MALHPRARRLLSRLGGAAAPRWRGSTLRRFSLAAAYDRKAQEEGFLPDSFQVKCLSRLEELRLALAAPAQKPGGGARAPRGLYVYGGVGTGKTMMLDLFHQEVSAGGVSCQRQHFHEFLQAVHSRLHKLRGRVGAQRNLLGLCAQEYCSEFPVLAFDEAHVLNVGDALMLRTPYQAAARPFGGPLGGVSPLVDTMRIDRSMHLDTPSILTLSRQRAPAPSDNDMHIAGAGPGDPGAAGAAAERLEEVLAWGSAPDAALLSVPVVAAQEIRLHAESSRRPAHDWPPRGPGSGGEEYRSVSKRIKKLAKSSNQLEGLPSLDSVGLLAEAVRRGSEDAAGEERRKDPCRADVLATIGPARVDRIGFGSRGAASLRGQRQGVIGCSLRNQVDAIQHGGSGMAPELTAEVQSLLQVPMGDSVAKGPHAVAARTATHTRAAEWPWLASAMRLSQNLDDANDLPSVLDADIRRLWRSYKSIIRAPLPRRARRRNYKPVRMPQSRFERCVYSMSRIAKRADNDDGAWHAGWGKYDGGDDGDDGEPPGPPHKRGKAPGAGKPCKPDDDGAGHGGGGGGDGSDGNVGGAIEQSALSGKLVRQWLASCLELYSYLSIPTFSAVDGRDVAMIAQVLSFETRDIVVKTYDEDSGRMQSACAFVSNIPPNDQVGIYDITVQPLEVSAPLGEESGPTKKFLGVELHDLCLNARRSSRRRCEDKREFDNLMTDDPTKWRAIVLPTVCERGARDSAVRRQSKNMLDCTIKFRQEERTIPKLELCKVRYINYMSFREGVEKEEADRDFDIELAIQKRDGTEIFDKMGRPCISIDDDASSAVRTGVRSDCDSTSAATDGYARGEALRGASCDRRSRSRGSLSRSPCASDSHEDDSDCEVMSESIEPARSPRSATERLGVLTSDNLKAHEEADPTKRRRTGKQSVAPSSRAFEFMVNRDKLAARVKEAIKAINGPKSPCRQMMAKATKLTPEQKAELESDSNDITKTHASVMDALKRLDEHISKLKRSDYERARNDVVQVEAELEDLGEKVDSQMECMQLVTNKASRETRKENMTKRYARTRVSGHLVAGKYPNTFAKIVSQALEKLDDADDEASLSEDIQKNPDHTIPGRICLWTSVGNSTRKMIAEISSDVEKTEKSLMDAISSLDNKSRAGCMGRVQLGHDKITEFVEHAVEDRSEKHLEIMSEKGGVPWQTFV</sequence>
<feature type="compositionally biased region" description="Basic and acidic residues" evidence="4">
    <location>
        <begin position="906"/>
        <end position="915"/>
    </location>
</feature>
<evidence type="ECO:0000313" key="5">
    <source>
        <dbReference type="EMBL" id="CAK0831744.1"/>
    </source>
</evidence>
<feature type="region of interest" description="Disordered" evidence="4">
    <location>
        <begin position="523"/>
        <end position="575"/>
    </location>
</feature>
<evidence type="ECO:0000256" key="3">
    <source>
        <dbReference type="ARBA" id="ARBA00022840"/>
    </source>
</evidence>
<comment type="similarity">
    <text evidence="1">Belongs to the AFG1 ATPase family.</text>
</comment>
<name>A0ABN9SJ24_9DINO</name>
<feature type="region of interest" description="Disordered" evidence="4">
    <location>
        <begin position="273"/>
        <end position="299"/>
    </location>
</feature>
<feature type="compositionally biased region" description="Basic and acidic residues" evidence="4">
    <location>
        <begin position="273"/>
        <end position="284"/>
    </location>
</feature>
<evidence type="ECO:0000313" key="6">
    <source>
        <dbReference type="Proteomes" id="UP001189429"/>
    </source>
</evidence>
<dbReference type="InterPro" id="IPR027417">
    <property type="entry name" value="P-loop_NTPase"/>
</dbReference>
<comment type="caution">
    <text evidence="5">The sequence shown here is derived from an EMBL/GenBank/DDBJ whole genome shotgun (WGS) entry which is preliminary data.</text>
</comment>
<dbReference type="InterPro" id="IPR005654">
    <property type="entry name" value="ATPase_AFG1-like"/>
</dbReference>
<dbReference type="Gene3D" id="3.40.50.300">
    <property type="entry name" value="P-loop containing nucleotide triphosphate hydrolases"/>
    <property type="match status" value="1"/>
</dbReference>
<organism evidence="5 6">
    <name type="scientific">Prorocentrum cordatum</name>
    <dbReference type="NCBI Taxonomy" id="2364126"/>
    <lineage>
        <taxon>Eukaryota</taxon>
        <taxon>Sar</taxon>
        <taxon>Alveolata</taxon>
        <taxon>Dinophyceae</taxon>
        <taxon>Prorocentrales</taxon>
        <taxon>Prorocentraceae</taxon>
        <taxon>Prorocentrum</taxon>
    </lineage>
</organism>
<dbReference type="EMBL" id="CAUYUJ010011436">
    <property type="protein sequence ID" value="CAK0831744.1"/>
    <property type="molecule type" value="Genomic_DNA"/>
</dbReference>
<dbReference type="Proteomes" id="UP001189429">
    <property type="component" value="Unassembled WGS sequence"/>
</dbReference>
<dbReference type="Pfam" id="PF03969">
    <property type="entry name" value="AFG1_ATPase"/>
    <property type="match status" value="1"/>
</dbReference>
<keyword evidence="6" id="KW-1185">Reference proteome</keyword>
<dbReference type="PANTHER" id="PTHR12169">
    <property type="entry name" value="ATPASE N2B"/>
    <property type="match status" value="1"/>
</dbReference>
<dbReference type="PANTHER" id="PTHR12169:SF6">
    <property type="entry name" value="AFG1-LIKE ATPASE"/>
    <property type="match status" value="1"/>
</dbReference>